<dbReference type="Proteomes" id="UP000326852">
    <property type="component" value="Unassembled WGS sequence"/>
</dbReference>
<protein>
    <submittedName>
        <fullName evidence="2">Uncharacterized protein</fullName>
    </submittedName>
</protein>
<reference evidence="2 3" key="1">
    <citation type="submission" date="2019-08" db="EMBL/GenBank/DDBJ databases">
        <title>Arthrobacter sp. nov., isolated from plateau pika and Tibetan wild ass.</title>
        <authorList>
            <person name="Ge Y."/>
        </authorList>
    </citation>
    <scope>NUCLEOTIDE SEQUENCE [LARGE SCALE GENOMIC DNA]</scope>
    <source>
        <strain evidence="2 3">785</strain>
    </source>
</reference>
<feature type="transmembrane region" description="Helical" evidence="1">
    <location>
        <begin position="131"/>
        <end position="149"/>
    </location>
</feature>
<proteinExistence type="predicted"/>
<keyword evidence="1" id="KW-0472">Membrane</keyword>
<comment type="caution">
    <text evidence="2">The sequence shown here is derived from an EMBL/GenBank/DDBJ whole genome shotgun (WGS) entry which is preliminary data.</text>
</comment>
<sequence length="155" mass="16595">MTTTEPMPALLEAYFADLDRALIGTDPREHAETVQAMREDAAEMLNRDGASEQTAGRIIAEFGPVERIAAAATPAATPAPAATRPWADIWLLVGSILGLAYFIIPVLSIAMLIWAIVRMRRHVGSLPLQKAALWVSGASVGLAALLYLVRSAANF</sequence>
<keyword evidence="3" id="KW-1185">Reference proteome</keyword>
<organism evidence="2 3">
    <name type="scientific">Arthrobacter yangruifuii</name>
    <dbReference type="NCBI Taxonomy" id="2606616"/>
    <lineage>
        <taxon>Bacteria</taxon>
        <taxon>Bacillati</taxon>
        <taxon>Actinomycetota</taxon>
        <taxon>Actinomycetes</taxon>
        <taxon>Micrococcales</taxon>
        <taxon>Micrococcaceae</taxon>
        <taxon>Arthrobacter</taxon>
    </lineage>
</organism>
<evidence type="ECO:0000256" key="1">
    <source>
        <dbReference type="SAM" id="Phobius"/>
    </source>
</evidence>
<dbReference type="EMBL" id="VTFX01000006">
    <property type="protein sequence ID" value="KAD3455988.1"/>
    <property type="molecule type" value="Genomic_DNA"/>
</dbReference>
<evidence type="ECO:0000313" key="2">
    <source>
        <dbReference type="EMBL" id="KAD3455988.1"/>
    </source>
</evidence>
<evidence type="ECO:0000313" key="3">
    <source>
        <dbReference type="Proteomes" id="UP000326852"/>
    </source>
</evidence>
<accession>A0A5N6MDX0</accession>
<name>A0A5N6MDX0_9MICC</name>
<keyword evidence="1" id="KW-1133">Transmembrane helix</keyword>
<feature type="transmembrane region" description="Helical" evidence="1">
    <location>
        <begin position="89"/>
        <end position="119"/>
    </location>
</feature>
<keyword evidence="1" id="KW-0812">Transmembrane</keyword>
<dbReference type="RefSeq" id="WP_152273185.1">
    <property type="nucleotide sequence ID" value="NZ_VTFX01000006.1"/>
</dbReference>
<gene>
    <name evidence="2" type="ORF">GD627_14850</name>
</gene>
<dbReference type="AlphaFoldDB" id="A0A5N6MDX0"/>